<feature type="coiled-coil region" evidence="1">
    <location>
        <begin position="65"/>
        <end position="113"/>
    </location>
</feature>
<evidence type="ECO:0000313" key="4">
    <source>
        <dbReference type="Proteomes" id="UP001065174"/>
    </source>
</evidence>
<reference evidence="3" key="1">
    <citation type="submission" date="2022-09" db="EMBL/GenBank/DDBJ databases">
        <title>Comparative genomics and taxonomic characterization of three novel marine species of genus Reichenbachiella exhibiting antioxidant and polysaccharide degradation activities.</title>
        <authorList>
            <person name="Muhammad N."/>
            <person name="Lee Y.-J."/>
            <person name="Ko J."/>
            <person name="Kim S.-G."/>
        </authorList>
    </citation>
    <scope>NUCLEOTIDE SEQUENCE</scope>
    <source>
        <strain evidence="3">BKB1-1</strain>
    </source>
</reference>
<feature type="coiled-coil region" evidence="1">
    <location>
        <begin position="296"/>
        <end position="333"/>
    </location>
</feature>
<feature type="transmembrane region" description="Helical" evidence="2">
    <location>
        <begin position="220"/>
        <end position="241"/>
    </location>
</feature>
<proteinExistence type="predicted"/>
<feature type="transmembrane region" description="Helical" evidence="2">
    <location>
        <begin position="131"/>
        <end position="150"/>
    </location>
</feature>
<keyword evidence="2" id="KW-1133">Transmembrane helix</keyword>
<dbReference type="EMBL" id="CP106679">
    <property type="protein sequence ID" value="UXP31157.1"/>
    <property type="molecule type" value="Genomic_DNA"/>
</dbReference>
<feature type="transmembrane region" description="Helical" evidence="2">
    <location>
        <begin position="261"/>
        <end position="283"/>
    </location>
</feature>
<evidence type="ECO:0000256" key="2">
    <source>
        <dbReference type="SAM" id="Phobius"/>
    </source>
</evidence>
<name>A0ABY6CKW8_9BACT</name>
<organism evidence="3 4">
    <name type="scientific">Reichenbachiella agarivorans</name>
    <dbReference type="NCBI Taxonomy" id="2979464"/>
    <lineage>
        <taxon>Bacteria</taxon>
        <taxon>Pseudomonadati</taxon>
        <taxon>Bacteroidota</taxon>
        <taxon>Cytophagia</taxon>
        <taxon>Cytophagales</taxon>
        <taxon>Reichenbachiellaceae</taxon>
        <taxon>Reichenbachiella</taxon>
    </lineage>
</organism>
<sequence length="394" mass="45579">MAKSTSPAKEIRVTSKQERVKLYDFAYEQSGKVMGDPDIFVSNLQLIYNGDLVEPDYKGFSDEEKVERVKQIKELEKELKASQATNAKIETEIKEKEAEIEKHRGEVLKIREIKAKNHEKLKEESFSPFKFIVNVFLLIMLSVYLFFFYISAAFKALYVDFEGIAESISEGAGVGSIMPGAYELAEAIQYNYLLFLVPFVFYSFGWAFHILLEMKSKLRYVFLSALIIVTFTVDFLLALIIHNNTESAKELMGLGSTHWSASSTFYIILFLGFLVYIIWSILFDSMLREWDKKQVTTNLKRIIKHHEKDIQNLEKDLINLDEIKKKIEDYREDISTIMYGSLKKYIDQFSAGWVSYLSPANLKDTKQTCLHLKKEFEDKHGIKSGTVKVVSKKR</sequence>
<feature type="transmembrane region" description="Helical" evidence="2">
    <location>
        <begin position="188"/>
        <end position="208"/>
    </location>
</feature>
<evidence type="ECO:0000313" key="3">
    <source>
        <dbReference type="EMBL" id="UXP31157.1"/>
    </source>
</evidence>
<keyword evidence="2" id="KW-0812">Transmembrane</keyword>
<dbReference type="RefSeq" id="WP_262308599.1">
    <property type="nucleotide sequence ID" value="NZ_CP106679.1"/>
</dbReference>
<gene>
    <name evidence="3" type="ORF">N6H18_12440</name>
</gene>
<protein>
    <submittedName>
        <fullName evidence="3">Uncharacterized protein</fullName>
    </submittedName>
</protein>
<dbReference type="Proteomes" id="UP001065174">
    <property type="component" value="Chromosome"/>
</dbReference>
<keyword evidence="1" id="KW-0175">Coiled coil</keyword>
<evidence type="ECO:0000256" key="1">
    <source>
        <dbReference type="SAM" id="Coils"/>
    </source>
</evidence>
<accession>A0ABY6CKW8</accession>
<keyword evidence="2" id="KW-0472">Membrane</keyword>
<keyword evidence="4" id="KW-1185">Reference proteome</keyword>